<dbReference type="RefSeq" id="WP_244496491.1">
    <property type="nucleotide sequence ID" value="NZ_LDPZ01000030.1"/>
</dbReference>
<dbReference type="Gene3D" id="1.25.40.10">
    <property type="entry name" value="Tetratricopeptide repeat domain"/>
    <property type="match status" value="1"/>
</dbReference>
<dbReference type="Pfam" id="PF14559">
    <property type="entry name" value="TPR_19"/>
    <property type="match status" value="1"/>
</dbReference>
<dbReference type="Pfam" id="PF08242">
    <property type="entry name" value="Methyltransf_12"/>
    <property type="match status" value="1"/>
</dbReference>
<dbReference type="Gene3D" id="3.40.50.150">
    <property type="entry name" value="Vaccinia Virus protein VP39"/>
    <property type="match status" value="1"/>
</dbReference>
<protein>
    <recommendedName>
        <fullName evidence="1">Methyltransferase type 12 domain-containing protein</fullName>
    </recommendedName>
</protein>
<dbReference type="SUPFAM" id="SSF48452">
    <property type="entry name" value="TPR-like"/>
    <property type="match status" value="1"/>
</dbReference>
<dbReference type="STRING" id="401562.NS365_13750"/>
<dbReference type="Proteomes" id="UP000078272">
    <property type="component" value="Unassembled WGS sequence"/>
</dbReference>
<comment type="caution">
    <text evidence="2">The sequence shown here is derived from an EMBL/GenBank/DDBJ whole genome shotgun (WGS) entry which is preliminary data.</text>
</comment>
<accession>A0A175R847</accession>
<dbReference type="InterPro" id="IPR029063">
    <property type="entry name" value="SAM-dependent_MTases_sf"/>
</dbReference>
<dbReference type="PANTHER" id="PTHR43861">
    <property type="entry name" value="TRANS-ACONITATE 2-METHYLTRANSFERASE-RELATED"/>
    <property type="match status" value="1"/>
</dbReference>
<organism evidence="2 3">
    <name type="scientific">Aureimonas ureilytica</name>
    <dbReference type="NCBI Taxonomy" id="401562"/>
    <lineage>
        <taxon>Bacteria</taxon>
        <taxon>Pseudomonadati</taxon>
        <taxon>Pseudomonadota</taxon>
        <taxon>Alphaproteobacteria</taxon>
        <taxon>Hyphomicrobiales</taxon>
        <taxon>Aurantimonadaceae</taxon>
        <taxon>Aureimonas</taxon>
    </lineage>
</organism>
<proteinExistence type="predicted"/>
<dbReference type="PANTHER" id="PTHR43861:SF1">
    <property type="entry name" value="TRANS-ACONITATE 2-METHYLTRANSFERASE"/>
    <property type="match status" value="1"/>
</dbReference>
<name>A0A175R847_9HYPH</name>
<gene>
    <name evidence="2" type="ORF">NS226_14510</name>
</gene>
<evidence type="ECO:0000313" key="2">
    <source>
        <dbReference type="EMBL" id="KTQ94063.1"/>
    </source>
</evidence>
<feature type="domain" description="Methyltransferase type 12" evidence="1">
    <location>
        <begin position="149"/>
        <end position="239"/>
    </location>
</feature>
<dbReference type="InterPro" id="IPR013217">
    <property type="entry name" value="Methyltransf_12"/>
</dbReference>
<dbReference type="EMBL" id="LDPZ01000030">
    <property type="protein sequence ID" value="KTQ94063.1"/>
    <property type="molecule type" value="Genomic_DNA"/>
</dbReference>
<dbReference type="SUPFAM" id="SSF53335">
    <property type="entry name" value="S-adenosyl-L-methionine-dependent methyltransferases"/>
    <property type="match status" value="1"/>
</dbReference>
<sequence>MSQDSHRSGNPLADRRADYAESYAGARDYAAAADLMRQAVDLAPGWTLGRMRLAAFLEETGERDEALSLYRAVVGQDEADPYGAGLKLAALGAAPVPGAPPPAFVAGLFDQYAEGFETALVKRLGYRVPDLLFDAVMAQCPEERFARAMDLGCGTGLMGERLRPVCGALHGMDLSPGMLEQARRKRLYDHLAEGDVALAEAPDGAPYDLLTAADVLTYLGDLSPVFARAARLLSPGGLFAFSVEADDAAEGGYALRPSLRYAHAPAALAAQLDAAGFVLLSERREELRRDRGEPVRGALMVARKR</sequence>
<dbReference type="PATRIC" id="fig|401562.3.peg.2602"/>
<dbReference type="InterPro" id="IPR011990">
    <property type="entry name" value="TPR-like_helical_dom_sf"/>
</dbReference>
<dbReference type="AlphaFoldDB" id="A0A175R847"/>
<evidence type="ECO:0000259" key="1">
    <source>
        <dbReference type="Pfam" id="PF08242"/>
    </source>
</evidence>
<dbReference type="CDD" id="cd02440">
    <property type="entry name" value="AdoMet_MTases"/>
    <property type="match status" value="1"/>
</dbReference>
<evidence type="ECO:0000313" key="3">
    <source>
        <dbReference type="Proteomes" id="UP000078272"/>
    </source>
</evidence>
<reference evidence="2 3" key="1">
    <citation type="journal article" date="2016" name="Front. Microbiol.">
        <title>Genomic Resource of Rice Seed Associated Bacteria.</title>
        <authorList>
            <person name="Midha S."/>
            <person name="Bansal K."/>
            <person name="Sharma S."/>
            <person name="Kumar N."/>
            <person name="Patil P.P."/>
            <person name="Chaudhry V."/>
            <person name="Patil P.B."/>
        </authorList>
    </citation>
    <scope>NUCLEOTIDE SEQUENCE [LARGE SCALE GENOMIC DNA]</scope>
    <source>
        <strain evidence="2 3">NS226</strain>
    </source>
</reference>